<feature type="compositionally biased region" description="Polar residues" evidence="1">
    <location>
        <begin position="1"/>
        <end position="13"/>
    </location>
</feature>
<proteinExistence type="predicted"/>
<keyword evidence="3" id="KW-1185">Reference proteome</keyword>
<feature type="compositionally biased region" description="Basic residues" evidence="1">
    <location>
        <begin position="51"/>
        <end position="68"/>
    </location>
</feature>
<name>A0ABR2TIR6_9ROSI</name>
<sequence>MSTPFGGSYTNASPIKHSGSKGCHVRQSRNEKLGVKSGLVKKQKGESTSLRRSKPCGKLKGKRDKKHQAQANMLIGKDLIPENYEAADEELGLGVENNEEAEVTFRMSQNLGIEFDAPESVILENFSKFDACEKK</sequence>
<evidence type="ECO:0000313" key="3">
    <source>
        <dbReference type="Proteomes" id="UP001396334"/>
    </source>
</evidence>
<organism evidence="2 3">
    <name type="scientific">Hibiscus sabdariffa</name>
    <name type="common">roselle</name>
    <dbReference type="NCBI Taxonomy" id="183260"/>
    <lineage>
        <taxon>Eukaryota</taxon>
        <taxon>Viridiplantae</taxon>
        <taxon>Streptophyta</taxon>
        <taxon>Embryophyta</taxon>
        <taxon>Tracheophyta</taxon>
        <taxon>Spermatophyta</taxon>
        <taxon>Magnoliopsida</taxon>
        <taxon>eudicotyledons</taxon>
        <taxon>Gunneridae</taxon>
        <taxon>Pentapetalae</taxon>
        <taxon>rosids</taxon>
        <taxon>malvids</taxon>
        <taxon>Malvales</taxon>
        <taxon>Malvaceae</taxon>
        <taxon>Malvoideae</taxon>
        <taxon>Hibiscus</taxon>
    </lineage>
</organism>
<reference evidence="2 3" key="1">
    <citation type="journal article" date="2024" name="G3 (Bethesda)">
        <title>Genome assembly of Hibiscus sabdariffa L. provides insights into metabolisms of medicinal natural products.</title>
        <authorList>
            <person name="Kim T."/>
        </authorList>
    </citation>
    <scope>NUCLEOTIDE SEQUENCE [LARGE SCALE GENOMIC DNA]</scope>
    <source>
        <strain evidence="2">TK-2024</strain>
        <tissue evidence="2">Old leaves</tissue>
    </source>
</reference>
<accession>A0ABR2TIR6</accession>
<feature type="region of interest" description="Disordered" evidence="1">
    <location>
        <begin position="1"/>
        <end position="68"/>
    </location>
</feature>
<dbReference type="EMBL" id="JBBPBN010000005">
    <property type="protein sequence ID" value="KAK9037376.1"/>
    <property type="molecule type" value="Genomic_DNA"/>
</dbReference>
<dbReference type="Proteomes" id="UP001396334">
    <property type="component" value="Unassembled WGS sequence"/>
</dbReference>
<comment type="caution">
    <text evidence="2">The sequence shown here is derived from an EMBL/GenBank/DDBJ whole genome shotgun (WGS) entry which is preliminary data.</text>
</comment>
<evidence type="ECO:0000313" key="2">
    <source>
        <dbReference type="EMBL" id="KAK9037376.1"/>
    </source>
</evidence>
<evidence type="ECO:0000256" key="1">
    <source>
        <dbReference type="SAM" id="MobiDB-lite"/>
    </source>
</evidence>
<gene>
    <name evidence="2" type="ORF">V6N11_022288</name>
</gene>
<protein>
    <submittedName>
        <fullName evidence="2">Uncharacterized protein</fullName>
    </submittedName>
</protein>